<dbReference type="Proteomes" id="UP000887116">
    <property type="component" value="Unassembled WGS sequence"/>
</dbReference>
<dbReference type="EMBL" id="BMAO01007067">
    <property type="protein sequence ID" value="GFR13403.1"/>
    <property type="molecule type" value="Genomic_DNA"/>
</dbReference>
<organism evidence="1 2">
    <name type="scientific">Trichonephila clavata</name>
    <name type="common">Joro spider</name>
    <name type="synonym">Nephila clavata</name>
    <dbReference type="NCBI Taxonomy" id="2740835"/>
    <lineage>
        <taxon>Eukaryota</taxon>
        <taxon>Metazoa</taxon>
        <taxon>Ecdysozoa</taxon>
        <taxon>Arthropoda</taxon>
        <taxon>Chelicerata</taxon>
        <taxon>Arachnida</taxon>
        <taxon>Araneae</taxon>
        <taxon>Araneomorphae</taxon>
        <taxon>Entelegynae</taxon>
        <taxon>Araneoidea</taxon>
        <taxon>Nephilidae</taxon>
        <taxon>Trichonephila</taxon>
    </lineage>
</organism>
<gene>
    <name evidence="1" type="primary">NCL1_30669</name>
    <name evidence="1" type="ORF">TNCT_72451</name>
</gene>
<protein>
    <submittedName>
        <fullName evidence="1">Uncharacterized protein</fullName>
    </submittedName>
</protein>
<accession>A0A8X6J7C1</accession>
<comment type="caution">
    <text evidence="1">The sequence shown here is derived from an EMBL/GenBank/DDBJ whole genome shotgun (WGS) entry which is preliminary data.</text>
</comment>
<reference evidence="1" key="1">
    <citation type="submission" date="2020-07" db="EMBL/GenBank/DDBJ databases">
        <title>Multicomponent nature underlies the extraordinary mechanical properties of spider dragline silk.</title>
        <authorList>
            <person name="Kono N."/>
            <person name="Nakamura H."/>
            <person name="Mori M."/>
            <person name="Yoshida Y."/>
            <person name="Ohtoshi R."/>
            <person name="Malay A.D."/>
            <person name="Moran D.A.P."/>
            <person name="Tomita M."/>
            <person name="Numata K."/>
            <person name="Arakawa K."/>
        </authorList>
    </citation>
    <scope>NUCLEOTIDE SEQUENCE</scope>
</reference>
<evidence type="ECO:0000313" key="1">
    <source>
        <dbReference type="EMBL" id="GFR13403.1"/>
    </source>
</evidence>
<dbReference type="OrthoDB" id="10324998at2759"/>
<evidence type="ECO:0000313" key="2">
    <source>
        <dbReference type="Proteomes" id="UP000887116"/>
    </source>
</evidence>
<sequence>MNYQEDPGRMQLLYANQDALSNPYLSLGRPMCGELTITDLFAFIVEDQATWFVTAVSDELFSTHTEAAKQAAVSYHPLTCHLTNAAGKRLEHHHLFQAGEDHQYAAIDHPLPMANVVPAAETRKTK</sequence>
<dbReference type="AlphaFoldDB" id="A0A8X6J7C1"/>
<keyword evidence="2" id="KW-1185">Reference proteome</keyword>
<proteinExistence type="predicted"/>
<name>A0A8X6J7C1_TRICU</name>